<keyword evidence="5 11" id="KW-0812">Transmembrane</keyword>
<sequence length="772" mass="83864">MSNITKIMRARTLLLATVGLTALVATSAQARQAAPTAEAFNGVEEIVVTAQRRETRLQDTPVSITALGAEALVERGVTNLGQMTNFAPNLEIHQTNRPAGGGSAFAAYIRGVGTGDFQFPTDPGVGVYVDDVYLARSVGGLLSLEDIERVEVLRGPQGTLFGRNTIGGAINVVTTRPRVSGEVGGLLKTRLGEYGRRDYIASINGPLIDGALGGKLTASYLTSDGWGEQALDGAPLSDEKRFILRGALLWTPTADTTVSLNADFTEQNQHPPLGRITGFAPTGATIAKMARFNQYAAAPEAARLGLAPGSIVDGRYVSTDVDKTWDRQPNYDDSQIGGASLVIEQRLSENLNFKSITSGRTISAEIGVDGDHTPFSLQTSQTKLNQHQYSQEFQLSGRAFDDRLNFIIGLYAFKERGSSVLYTESFHGIWENIPVALRTPADAGDTLTYFYMNAESYAAYGQATWSFTDKLDLTLGGRLNKDKKDYAYSVFFTQRGATQVPFSRASAEWDSFSPRIGLDWRPADNILAYASYSEGFKSGGFGASNNALVPTPQYEPEELAAYELGLKTDWFNRRLTANLAVFQSQYDQIQLTVQSVDPVTNANLRTTRNAGSSKIRGFEAEFVARPTADLNLNFNVGYVDAKFDELAPGALSSGFKLDDRVPQIPDWSITGGAQYQFHPAIGDITVRADVSYKGDMFLTAADPTSYQDSYTLVNARLAWEPAAFDGLELAVQGTNLGDTRYNIYQATLAPTGSKVEIPSAPRQIFVEARLKF</sequence>
<keyword evidence="9 11" id="KW-0472">Membrane</keyword>
<dbReference type="InterPro" id="IPR039426">
    <property type="entry name" value="TonB-dep_rcpt-like"/>
</dbReference>
<comment type="subcellular location">
    <subcellularLocation>
        <location evidence="1 11">Cell outer membrane</location>
        <topology evidence="1 11">Multi-pass membrane protein</topology>
    </subcellularLocation>
</comment>
<feature type="signal peptide" evidence="13">
    <location>
        <begin position="1"/>
        <end position="30"/>
    </location>
</feature>
<evidence type="ECO:0000256" key="13">
    <source>
        <dbReference type="SAM" id="SignalP"/>
    </source>
</evidence>
<evidence type="ECO:0000259" key="14">
    <source>
        <dbReference type="Pfam" id="PF00593"/>
    </source>
</evidence>
<feature type="domain" description="TonB-dependent receptor plug" evidence="15">
    <location>
        <begin position="57"/>
        <end position="169"/>
    </location>
</feature>
<evidence type="ECO:0000256" key="5">
    <source>
        <dbReference type="ARBA" id="ARBA00022692"/>
    </source>
</evidence>
<evidence type="ECO:0000259" key="15">
    <source>
        <dbReference type="Pfam" id="PF07715"/>
    </source>
</evidence>
<dbReference type="Pfam" id="PF07715">
    <property type="entry name" value="Plug"/>
    <property type="match status" value="1"/>
</dbReference>
<dbReference type="GO" id="GO:0009279">
    <property type="term" value="C:cell outer membrane"/>
    <property type="evidence" value="ECO:0007669"/>
    <property type="project" value="UniProtKB-SubCell"/>
</dbReference>
<dbReference type="PANTHER" id="PTHR32552:SF81">
    <property type="entry name" value="TONB-DEPENDENT OUTER MEMBRANE RECEPTOR"/>
    <property type="match status" value="1"/>
</dbReference>
<evidence type="ECO:0000256" key="8">
    <source>
        <dbReference type="ARBA" id="ARBA00023077"/>
    </source>
</evidence>
<dbReference type="PANTHER" id="PTHR32552">
    <property type="entry name" value="FERRICHROME IRON RECEPTOR-RELATED"/>
    <property type="match status" value="1"/>
</dbReference>
<dbReference type="AlphaFoldDB" id="A0AB39KVW1"/>
<proteinExistence type="inferred from homology"/>
<name>A0AB39KVW1_9CAUL</name>
<feature type="chain" id="PRO_5044330058" evidence="13">
    <location>
        <begin position="31"/>
        <end position="772"/>
    </location>
</feature>
<dbReference type="Pfam" id="PF00593">
    <property type="entry name" value="TonB_dep_Rec_b-barrel"/>
    <property type="match status" value="1"/>
</dbReference>
<evidence type="ECO:0000256" key="9">
    <source>
        <dbReference type="ARBA" id="ARBA00023136"/>
    </source>
</evidence>
<evidence type="ECO:0000256" key="11">
    <source>
        <dbReference type="PROSITE-ProRule" id="PRU01360"/>
    </source>
</evidence>
<dbReference type="GO" id="GO:0006826">
    <property type="term" value="P:iron ion transport"/>
    <property type="evidence" value="ECO:0007669"/>
    <property type="project" value="UniProtKB-KW"/>
</dbReference>
<dbReference type="SUPFAM" id="SSF56935">
    <property type="entry name" value="Porins"/>
    <property type="match status" value="1"/>
</dbReference>
<evidence type="ECO:0000313" key="16">
    <source>
        <dbReference type="EMBL" id="XDO98147.1"/>
    </source>
</evidence>
<dbReference type="InterPro" id="IPR036942">
    <property type="entry name" value="Beta-barrel_TonB_sf"/>
</dbReference>
<dbReference type="EMBL" id="CP158375">
    <property type="protein sequence ID" value="XDO98147.1"/>
    <property type="molecule type" value="Genomic_DNA"/>
</dbReference>
<dbReference type="InterPro" id="IPR000531">
    <property type="entry name" value="Beta-barrel_TonB"/>
</dbReference>
<keyword evidence="16" id="KW-0675">Receptor</keyword>
<gene>
    <name evidence="16" type="ORF">ABOZ73_06955</name>
</gene>
<keyword evidence="8 12" id="KW-0798">TonB box</keyword>
<dbReference type="RefSeq" id="WP_369061839.1">
    <property type="nucleotide sequence ID" value="NZ_CP158375.1"/>
</dbReference>
<dbReference type="InterPro" id="IPR012910">
    <property type="entry name" value="Plug_dom"/>
</dbReference>
<keyword evidence="10 11" id="KW-0998">Cell outer membrane</keyword>
<evidence type="ECO:0000256" key="2">
    <source>
        <dbReference type="ARBA" id="ARBA00022448"/>
    </source>
</evidence>
<reference evidence="16" key="1">
    <citation type="submission" date="2024-06" db="EMBL/GenBank/DDBJ databases">
        <title>Caulobacter inopinatus, sp. nov.</title>
        <authorList>
            <person name="Donachie S.P."/>
        </authorList>
    </citation>
    <scope>NUCLEOTIDE SEQUENCE</scope>
    <source>
        <strain evidence="16">73W</strain>
    </source>
</reference>
<dbReference type="PROSITE" id="PS52016">
    <property type="entry name" value="TONB_DEPENDENT_REC_3"/>
    <property type="match status" value="1"/>
</dbReference>
<evidence type="ECO:0000256" key="6">
    <source>
        <dbReference type="ARBA" id="ARBA00023004"/>
    </source>
</evidence>
<comment type="similarity">
    <text evidence="11 12">Belongs to the TonB-dependent receptor family.</text>
</comment>
<evidence type="ECO:0000256" key="3">
    <source>
        <dbReference type="ARBA" id="ARBA00022452"/>
    </source>
</evidence>
<keyword evidence="7" id="KW-0406">Ion transport</keyword>
<keyword evidence="6" id="KW-0408">Iron</keyword>
<protein>
    <submittedName>
        <fullName evidence="16">TonB-dependent receptor</fullName>
    </submittedName>
</protein>
<dbReference type="Gene3D" id="2.40.170.20">
    <property type="entry name" value="TonB-dependent receptor, beta-barrel domain"/>
    <property type="match status" value="1"/>
</dbReference>
<keyword evidence="4" id="KW-0410">Iron transport</keyword>
<evidence type="ECO:0000256" key="7">
    <source>
        <dbReference type="ARBA" id="ARBA00023065"/>
    </source>
</evidence>
<accession>A0AB39KVW1</accession>
<keyword evidence="3 11" id="KW-1134">Transmembrane beta strand</keyword>
<evidence type="ECO:0000256" key="1">
    <source>
        <dbReference type="ARBA" id="ARBA00004571"/>
    </source>
</evidence>
<keyword evidence="2 11" id="KW-0813">Transport</keyword>
<evidence type="ECO:0000256" key="12">
    <source>
        <dbReference type="RuleBase" id="RU003357"/>
    </source>
</evidence>
<evidence type="ECO:0000256" key="4">
    <source>
        <dbReference type="ARBA" id="ARBA00022496"/>
    </source>
</evidence>
<keyword evidence="13" id="KW-0732">Signal</keyword>
<feature type="domain" description="TonB-dependent receptor-like beta-barrel" evidence="14">
    <location>
        <begin position="312"/>
        <end position="736"/>
    </location>
</feature>
<organism evidence="16">
    <name type="scientific">Caulobacter sp. 73W</name>
    <dbReference type="NCBI Taxonomy" id="3161137"/>
    <lineage>
        <taxon>Bacteria</taxon>
        <taxon>Pseudomonadati</taxon>
        <taxon>Pseudomonadota</taxon>
        <taxon>Alphaproteobacteria</taxon>
        <taxon>Caulobacterales</taxon>
        <taxon>Caulobacteraceae</taxon>
        <taxon>Caulobacter</taxon>
    </lineage>
</organism>
<evidence type="ECO:0000256" key="10">
    <source>
        <dbReference type="ARBA" id="ARBA00023237"/>
    </source>
</evidence>
<dbReference type="CDD" id="cd01347">
    <property type="entry name" value="ligand_gated_channel"/>
    <property type="match status" value="1"/>
</dbReference>